<gene>
    <name evidence="1" type="ORF">NCTC12119_01970</name>
</gene>
<dbReference type="EMBL" id="UIGI01000001">
    <property type="protein sequence ID" value="SUW63480.1"/>
    <property type="molecule type" value="Genomic_DNA"/>
</dbReference>
<protein>
    <submittedName>
        <fullName evidence="1">Uncharacterized protein</fullName>
    </submittedName>
</protein>
<dbReference type="Proteomes" id="UP000255528">
    <property type="component" value="Unassembled WGS sequence"/>
</dbReference>
<sequence length="150" mass="16709">MAELLNPKAVTVDDRNGVKHSFVIGQFPAIAGREIAAKYPTSIAALAKQWEENQYGENEKIMLKAMSFVDRVLVDGTTIRLTTSALVDNHVPDAEALLRLERALLEHNFSFFEKFNRSISSGGIMQNMIKLITSTLTSSLQRSSQQDKQP</sequence>
<accession>A0A381C6L5</accession>
<dbReference type="RefSeq" id="WP_115628204.1">
    <property type="nucleotide sequence ID" value="NZ_UIGI01000001.1"/>
</dbReference>
<organism evidence="1 2">
    <name type="scientific">Buttiauxella agrestis</name>
    <dbReference type="NCBI Taxonomy" id="82977"/>
    <lineage>
        <taxon>Bacteria</taxon>
        <taxon>Pseudomonadati</taxon>
        <taxon>Pseudomonadota</taxon>
        <taxon>Gammaproteobacteria</taxon>
        <taxon>Enterobacterales</taxon>
        <taxon>Enterobacteriaceae</taxon>
        <taxon>Buttiauxella</taxon>
    </lineage>
</organism>
<dbReference type="AlphaFoldDB" id="A0A381C6L5"/>
<name>A0A381C6L5_9ENTR</name>
<evidence type="ECO:0000313" key="1">
    <source>
        <dbReference type="EMBL" id="SUW63480.1"/>
    </source>
</evidence>
<evidence type="ECO:0000313" key="2">
    <source>
        <dbReference type="Proteomes" id="UP000255528"/>
    </source>
</evidence>
<reference evidence="1 2" key="1">
    <citation type="submission" date="2018-06" db="EMBL/GenBank/DDBJ databases">
        <authorList>
            <consortium name="Pathogen Informatics"/>
            <person name="Doyle S."/>
        </authorList>
    </citation>
    <scope>NUCLEOTIDE SEQUENCE [LARGE SCALE GENOMIC DNA]</scope>
    <source>
        <strain evidence="1 2">NCTC12119</strain>
    </source>
</reference>
<proteinExistence type="predicted"/>